<gene>
    <name evidence="1" type="ORF">CBF35_05355</name>
</gene>
<dbReference type="Proteomes" id="UP000287239">
    <property type="component" value="Unassembled WGS sequence"/>
</dbReference>
<comment type="caution">
    <text evidence="1">The sequence shown here is derived from an EMBL/GenBank/DDBJ whole genome shotgun (WGS) entry which is preliminary data.</text>
</comment>
<dbReference type="RefSeq" id="WP_126778938.1">
    <property type="nucleotide sequence ID" value="NZ_NGJU01000006.1"/>
</dbReference>
<dbReference type="OrthoDB" id="1697664at2"/>
<evidence type="ECO:0008006" key="3">
    <source>
        <dbReference type="Google" id="ProtNLM"/>
    </source>
</evidence>
<dbReference type="GeneID" id="98567790"/>
<proteinExistence type="predicted"/>
<keyword evidence="2" id="KW-1185">Reference proteome</keyword>
<sequence length="118" mass="14037">MEKIINIDGREVKLKSTAATPILFKQQFRKDFFAEIIKLNKIFGDKQQNLNDMTYEDIAHIDFDCFYNIIWILAKGGNSEIKEPITWLEEFSEFPLDEIFPEIQDMLFSLLQRTKKKR</sequence>
<organism evidence="1 2">
    <name type="scientific">Vagococcus salmoninarum</name>
    <dbReference type="NCBI Taxonomy" id="2739"/>
    <lineage>
        <taxon>Bacteria</taxon>
        <taxon>Bacillati</taxon>
        <taxon>Bacillota</taxon>
        <taxon>Bacilli</taxon>
        <taxon>Lactobacillales</taxon>
        <taxon>Enterococcaceae</taxon>
        <taxon>Vagococcus</taxon>
    </lineage>
</organism>
<accession>A0A429ZSD8</accession>
<evidence type="ECO:0000313" key="1">
    <source>
        <dbReference type="EMBL" id="RST96660.1"/>
    </source>
</evidence>
<dbReference type="AlphaFoldDB" id="A0A429ZSD8"/>
<evidence type="ECO:0000313" key="2">
    <source>
        <dbReference type="Proteomes" id="UP000287239"/>
    </source>
</evidence>
<name>A0A429ZSD8_9ENTE</name>
<reference evidence="1 2" key="1">
    <citation type="submission" date="2017-05" db="EMBL/GenBank/DDBJ databases">
        <title>Vagococcus spp. assemblies.</title>
        <authorList>
            <person name="Gulvik C.A."/>
        </authorList>
    </citation>
    <scope>NUCLEOTIDE SEQUENCE [LARGE SCALE GENOMIC DNA]</scope>
    <source>
        <strain evidence="1 2">NCFB 2777</strain>
    </source>
</reference>
<dbReference type="EMBL" id="NGJU01000006">
    <property type="protein sequence ID" value="RST96660.1"/>
    <property type="molecule type" value="Genomic_DNA"/>
</dbReference>
<protein>
    <recommendedName>
        <fullName evidence="3">Prophage pi2 protein 40</fullName>
    </recommendedName>
</protein>